<protein>
    <submittedName>
        <fullName evidence="1">Uncharacterized protein</fullName>
    </submittedName>
</protein>
<reference evidence="1 2" key="1">
    <citation type="journal article" date="2015" name="Microbiome">
        <title>Genomic resolution of linkages in carbon, nitrogen, and sulfur cycling among widespread estuary sediment bacteria.</title>
        <authorList>
            <person name="Baker B.J."/>
            <person name="Lazar C.S."/>
            <person name="Teske A.P."/>
            <person name="Dick G.J."/>
        </authorList>
    </citation>
    <scope>NUCLEOTIDE SEQUENCE [LARGE SCALE GENOMIC DNA]</scope>
    <source>
        <strain evidence="1">DG_54_3</strain>
    </source>
</reference>
<dbReference type="AlphaFoldDB" id="A0A0S7Y171"/>
<dbReference type="Proteomes" id="UP000051861">
    <property type="component" value="Unassembled WGS sequence"/>
</dbReference>
<dbReference type="EMBL" id="LIZX01000052">
    <property type="protein sequence ID" value="KPJ68456.1"/>
    <property type="molecule type" value="Genomic_DNA"/>
</dbReference>
<gene>
    <name evidence="1" type="ORF">AMJ44_06490</name>
</gene>
<evidence type="ECO:0000313" key="2">
    <source>
        <dbReference type="Proteomes" id="UP000051861"/>
    </source>
</evidence>
<accession>A0A0S7Y171</accession>
<organism evidence="1 2">
    <name type="scientific">candidate division WOR-1 bacterium DG_54_3</name>
    <dbReference type="NCBI Taxonomy" id="1703775"/>
    <lineage>
        <taxon>Bacteria</taxon>
        <taxon>Bacillati</taxon>
        <taxon>Saganbacteria</taxon>
    </lineage>
</organism>
<proteinExistence type="predicted"/>
<comment type="caution">
    <text evidence="1">The sequence shown here is derived from an EMBL/GenBank/DDBJ whole genome shotgun (WGS) entry which is preliminary data.</text>
</comment>
<evidence type="ECO:0000313" key="1">
    <source>
        <dbReference type="EMBL" id="KPJ68456.1"/>
    </source>
</evidence>
<name>A0A0S7Y171_UNCSA</name>
<sequence>MVANPRANVNQAGPNLESLGLKSPMEVIDILGMLKIDGDPVIKDDKAFLDPRVKAKEVMEYFMKNFNVNPKELPHLASVVKHEMKRGLKA</sequence>